<organism evidence="2 3">
    <name type="scientific">Panagrolaimus davidi</name>
    <dbReference type="NCBI Taxonomy" id="227884"/>
    <lineage>
        <taxon>Eukaryota</taxon>
        <taxon>Metazoa</taxon>
        <taxon>Ecdysozoa</taxon>
        <taxon>Nematoda</taxon>
        <taxon>Chromadorea</taxon>
        <taxon>Rhabditida</taxon>
        <taxon>Tylenchina</taxon>
        <taxon>Panagrolaimomorpha</taxon>
        <taxon>Panagrolaimoidea</taxon>
        <taxon>Panagrolaimidae</taxon>
        <taxon>Panagrolaimus</taxon>
    </lineage>
</organism>
<evidence type="ECO:0000256" key="1">
    <source>
        <dbReference type="SAM" id="MobiDB-lite"/>
    </source>
</evidence>
<feature type="region of interest" description="Disordered" evidence="1">
    <location>
        <begin position="184"/>
        <end position="217"/>
    </location>
</feature>
<feature type="compositionally biased region" description="Basic and acidic residues" evidence="1">
    <location>
        <begin position="37"/>
        <end position="55"/>
    </location>
</feature>
<keyword evidence="2" id="KW-1185">Reference proteome</keyword>
<proteinExistence type="predicted"/>
<feature type="region of interest" description="Disordered" evidence="1">
    <location>
        <begin position="17"/>
        <end position="58"/>
    </location>
</feature>
<sequence>MNSEILELRTKIQQLEAEKQTSLSLQGPEPASSSSHSSEKEKNVEADGRSKEESSAQKGVALEQLVLTVKSIPRIVSNVAAAKKAQLSVKGGKSGSKEKGSISSAQGIEKRATSFHLELRSRSSAKQSTVTRRSQKIFRVARNTQRQSKAKQDAPVITKRSKCGASIKSSQTTEHYQLRKRRATATFIDASRPKRTRTSAATFIDASRPKRSRTSAK</sequence>
<accession>A0A914PS71</accession>
<name>A0A914PS71_9BILA</name>
<feature type="region of interest" description="Disordered" evidence="1">
    <location>
        <begin position="82"/>
        <end position="135"/>
    </location>
</feature>
<protein>
    <submittedName>
        <fullName evidence="3">Uncharacterized protein</fullName>
    </submittedName>
</protein>
<feature type="compositionally biased region" description="Polar residues" evidence="1">
    <location>
        <begin position="122"/>
        <end position="132"/>
    </location>
</feature>
<dbReference type="WBParaSite" id="PDA_v2.g21506.t1">
    <property type="protein sequence ID" value="PDA_v2.g21506.t1"/>
    <property type="gene ID" value="PDA_v2.g21506"/>
</dbReference>
<dbReference type="Proteomes" id="UP000887578">
    <property type="component" value="Unplaced"/>
</dbReference>
<dbReference type="AlphaFoldDB" id="A0A914PS71"/>
<evidence type="ECO:0000313" key="3">
    <source>
        <dbReference type="WBParaSite" id="PDA_v2.g21506.t1"/>
    </source>
</evidence>
<evidence type="ECO:0000313" key="2">
    <source>
        <dbReference type="Proteomes" id="UP000887578"/>
    </source>
</evidence>
<reference evidence="3" key="1">
    <citation type="submission" date="2022-11" db="UniProtKB">
        <authorList>
            <consortium name="WormBaseParasite"/>
        </authorList>
    </citation>
    <scope>IDENTIFICATION</scope>
</reference>
<feature type="compositionally biased region" description="Basic and acidic residues" evidence="1">
    <location>
        <begin position="108"/>
        <end position="121"/>
    </location>
</feature>